<sequence length="68" mass="7468">MLRHQYSGSPDHGKFGSPGRMWHKGRSGAEELSPHHRSIYSGMNALLSAGCCTTSCRSVKLWDSFDAS</sequence>
<protein>
    <submittedName>
        <fullName evidence="2">Uncharacterized protein</fullName>
    </submittedName>
</protein>
<dbReference type="EMBL" id="VFJC01000004">
    <property type="protein sequence ID" value="KAB5581971.1"/>
    <property type="molecule type" value="Genomic_DNA"/>
</dbReference>
<organism evidence="2 3">
    <name type="scientific">Pangasianodon hypophthalmus</name>
    <name type="common">Striped catfish</name>
    <name type="synonym">Helicophagus hypophthalmus</name>
    <dbReference type="NCBI Taxonomy" id="310915"/>
    <lineage>
        <taxon>Eukaryota</taxon>
        <taxon>Metazoa</taxon>
        <taxon>Chordata</taxon>
        <taxon>Craniata</taxon>
        <taxon>Vertebrata</taxon>
        <taxon>Euteleostomi</taxon>
        <taxon>Actinopterygii</taxon>
        <taxon>Neopterygii</taxon>
        <taxon>Teleostei</taxon>
        <taxon>Ostariophysi</taxon>
        <taxon>Siluriformes</taxon>
        <taxon>Pangasiidae</taxon>
        <taxon>Pangasianodon</taxon>
    </lineage>
</organism>
<evidence type="ECO:0000313" key="3">
    <source>
        <dbReference type="Proteomes" id="UP000327468"/>
    </source>
</evidence>
<comment type="caution">
    <text evidence="2">The sequence shown here is derived from an EMBL/GenBank/DDBJ whole genome shotgun (WGS) entry which is preliminary data.</text>
</comment>
<gene>
    <name evidence="2" type="ORF">PHYPO_G00181780</name>
</gene>
<proteinExistence type="predicted"/>
<dbReference type="Proteomes" id="UP000327468">
    <property type="component" value="Chromosome 3"/>
</dbReference>
<feature type="region of interest" description="Disordered" evidence="1">
    <location>
        <begin position="1"/>
        <end position="34"/>
    </location>
</feature>
<reference evidence="2 3" key="1">
    <citation type="submission" date="2019-06" db="EMBL/GenBank/DDBJ databases">
        <title>A chromosome-scale genome assembly of the striped catfish, Pangasianodon hypophthalmus.</title>
        <authorList>
            <person name="Wen M."/>
            <person name="Zahm M."/>
            <person name="Roques C."/>
            <person name="Cabau C."/>
            <person name="Klopp C."/>
            <person name="Donnadieu C."/>
            <person name="Jouanno E."/>
            <person name="Avarre J.-C."/>
            <person name="Campet M."/>
            <person name="Ha T.T.T."/>
            <person name="Dugue R."/>
            <person name="Lampietro C."/>
            <person name="Louis A."/>
            <person name="Herpin A."/>
            <person name="Echchiki A."/>
            <person name="Berthelot C."/>
            <person name="Parey E."/>
            <person name="Roest-Crollius H."/>
            <person name="Braasch I."/>
            <person name="Postlethwait J."/>
            <person name="Bobe J."/>
            <person name="Montfort J."/>
            <person name="Bouchez O."/>
            <person name="Begum T."/>
            <person name="Schartl M."/>
            <person name="Guiguen Y."/>
        </authorList>
    </citation>
    <scope>NUCLEOTIDE SEQUENCE [LARGE SCALE GENOMIC DNA]</scope>
    <source>
        <strain evidence="2 3">Indonesia</strain>
        <tissue evidence="2">Blood</tissue>
    </source>
</reference>
<keyword evidence="3" id="KW-1185">Reference proteome</keyword>
<dbReference type="AlphaFoldDB" id="A0A5N5PSH9"/>
<evidence type="ECO:0000313" key="2">
    <source>
        <dbReference type="EMBL" id="KAB5581971.1"/>
    </source>
</evidence>
<name>A0A5N5PSH9_PANHP</name>
<evidence type="ECO:0000256" key="1">
    <source>
        <dbReference type="SAM" id="MobiDB-lite"/>
    </source>
</evidence>
<accession>A0A5N5PSH9</accession>